<dbReference type="AlphaFoldDB" id="A0A1B2ESK0"/>
<dbReference type="SUPFAM" id="SSF53187">
    <property type="entry name" value="Zn-dependent exopeptidases"/>
    <property type="match status" value="1"/>
</dbReference>
<dbReference type="GO" id="GO:0006508">
    <property type="term" value="P:proteolysis"/>
    <property type="evidence" value="ECO:0007669"/>
    <property type="project" value="UniProtKB-KW"/>
</dbReference>
<dbReference type="RefSeq" id="WP_099514027.1">
    <property type="nucleotide sequence ID" value="NZ_CP016617.1"/>
</dbReference>
<dbReference type="InterPro" id="IPR051458">
    <property type="entry name" value="Cyt/Met_Dipeptidase"/>
</dbReference>
<keyword evidence="1" id="KW-0645">Protease</keyword>
<evidence type="ECO:0000256" key="1">
    <source>
        <dbReference type="ARBA" id="ARBA00022670"/>
    </source>
</evidence>
<dbReference type="OrthoDB" id="9761532at2"/>
<keyword evidence="2" id="KW-0479">Metal-binding</keyword>
<keyword evidence="3" id="KW-0378">Hydrolase</keyword>
<sequence>MSAIDSDLQKVFDHVEDNRDEFIARVMDYVRHPSISAHNVGIGEVAGLLVDVLKGLGMEAETVPTRNHPMVLGRRHVSPEKPTVLLYGHYDVQPPDPLELWESPPFEPTIRNGRIYARGIGDNKGQHFAQLLAIESHLAVHGELPCNIIFLLEGEEEIGSPHIAEFVREHADMLEADLVVTSDGPLHDSGLPVVTFGVRGVAGFELRARTASRDVHSGNFGGVVPNAIWKLVHLLSTMKNPEGEITIEGLVDPVTPATNLEREAISNLPLDLDAVKAELGLVELDAPKERGYYDRLMLHPTLTVNGFHGGYSGPGMKTVLPCEAFVKCDIRLVEPLTPDYVFEKVAAHVKRYAPDVEFIPLNGMLPSKTPMDSPYAEPIRRAVVAARGVEPLLYPTVGGSLPDYVFTKILGLPAFVVPYANADEANHAPNENLKIECFIDGIKTGAALLAELGKMRRAGPPSHPVDRAHS</sequence>
<geneLocation type="plasmid" evidence="5">
    <name>unnamed1</name>
</geneLocation>
<evidence type="ECO:0000256" key="3">
    <source>
        <dbReference type="ARBA" id="ARBA00022801"/>
    </source>
</evidence>
<dbReference type="InterPro" id="IPR011650">
    <property type="entry name" value="Peptidase_M20_dimer"/>
</dbReference>
<dbReference type="InterPro" id="IPR002933">
    <property type="entry name" value="Peptidase_M20"/>
</dbReference>
<dbReference type="GO" id="GO:0008233">
    <property type="term" value="F:peptidase activity"/>
    <property type="evidence" value="ECO:0007669"/>
    <property type="project" value="UniProtKB-KW"/>
</dbReference>
<dbReference type="PANTHER" id="PTHR43270">
    <property type="entry name" value="BETA-ALA-HIS DIPEPTIDASE"/>
    <property type="match status" value="1"/>
</dbReference>
<name>A0A1B2ESK0_9HYPH</name>
<proteinExistence type="predicted"/>
<dbReference type="PANTHER" id="PTHR43270:SF8">
    <property type="entry name" value="DI- AND TRIPEPTIDASE DUG2-RELATED"/>
    <property type="match status" value="1"/>
</dbReference>
<dbReference type="EMBL" id="CP016617">
    <property type="protein sequence ID" value="ANY82937.1"/>
    <property type="molecule type" value="Genomic_DNA"/>
</dbReference>
<evidence type="ECO:0000313" key="5">
    <source>
        <dbReference type="EMBL" id="ANY82937.1"/>
    </source>
</evidence>
<protein>
    <submittedName>
        <fullName evidence="5">Peptidase M20</fullName>
    </submittedName>
</protein>
<evidence type="ECO:0000256" key="2">
    <source>
        <dbReference type="ARBA" id="ARBA00022723"/>
    </source>
</evidence>
<keyword evidence="5" id="KW-0614">Plasmid</keyword>
<reference evidence="5" key="1">
    <citation type="submission" date="2016-07" db="EMBL/GenBank/DDBJ databases">
        <title>Microvirga ossetica sp. nov. a new species of rhizobia isolated from root nodules of the legume species Vicia alpestris Steven originated from North Ossetia region in the Caucasus.</title>
        <authorList>
            <person name="Safronova V.I."/>
            <person name="Kuznetsova I.G."/>
            <person name="Sazanova A.L."/>
            <person name="Belimov A."/>
            <person name="Andronov E."/>
            <person name="Osledkin Y.S."/>
            <person name="Onishchuk O.P."/>
            <person name="Kurchak O.N."/>
            <person name="Shaposhnikov A.I."/>
            <person name="Willems A."/>
            <person name="Tikhonovich I.A."/>
        </authorList>
    </citation>
    <scope>NUCLEOTIDE SEQUENCE [LARGE SCALE GENOMIC DNA]</scope>
    <source>
        <strain evidence="5">V5/3M</strain>
        <plasmid evidence="5">unnamed1</plasmid>
    </source>
</reference>
<dbReference type="KEGG" id="moc:BB934_32470"/>
<organism evidence="5">
    <name type="scientific">Microvirga ossetica</name>
    <dbReference type="NCBI Taxonomy" id="1882682"/>
    <lineage>
        <taxon>Bacteria</taxon>
        <taxon>Pseudomonadati</taxon>
        <taxon>Pseudomonadota</taxon>
        <taxon>Alphaproteobacteria</taxon>
        <taxon>Hyphomicrobiales</taxon>
        <taxon>Methylobacteriaceae</taxon>
        <taxon>Microvirga</taxon>
    </lineage>
</organism>
<dbReference type="GO" id="GO:0046872">
    <property type="term" value="F:metal ion binding"/>
    <property type="evidence" value="ECO:0007669"/>
    <property type="project" value="UniProtKB-KW"/>
</dbReference>
<evidence type="ECO:0000259" key="4">
    <source>
        <dbReference type="Pfam" id="PF07687"/>
    </source>
</evidence>
<dbReference type="Gene3D" id="3.30.70.360">
    <property type="match status" value="1"/>
</dbReference>
<dbReference type="Pfam" id="PF01546">
    <property type="entry name" value="Peptidase_M20"/>
    <property type="match status" value="1"/>
</dbReference>
<dbReference type="Gene3D" id="3.40.630.10">
    <property type="entry name" value="Zn peptidases"/>
    <property type="match status" value="1"/>
</dbReference>
<dbReference type="NCBIfam" id="NF006579">
    <property type="entry name" value="PRK09104.1"/>
    <property type="match status" value="1"/>
</dbReference>
<gene>
    <name evidence="5" type="ORF">BB934_32470</name>
</gene>
<accession>A0A1B2ESK0</accession>
<feature type="domain" description="Peptidase M20 dimerisation" evidence="4">
    <location>
        <begin position="197"/>
        <end position="355"/>
    </location>
</feature>
<dbReference type="Pfam" id="PF07687">
    <property type="entry name" value="M20_dimer"/>
    <property type="match status" value="1"/>
</dbReference>